<accession>A0A5A7QQM7</accession>
<comment type="caution">
    <text evidence="2">The sequence shown here is derived from an EMBL/GenBank/DDBJ whole genome shotgun (WGS) entry which is preliminary data.</text>
</comment>
<dbReference type="Proteomes" id="UP000325081">
    <property type="component" value="Unassembled WGS sequence"/>
</dbReference>
<proteinExistence type="predicted"/>
<organism evidence="2 3">
    <name type="scientific">Striga asiatica</name>
    <name type="common">Asiatic witchweed</name>
    <name type="synonym">Buchnera asiatica</name>
    <dbReference type="NCBI Taxonomy" id="4170"/>
    <lineage>
        <taxon>Eukaryota</taxon>
        <taxon>Viridiplantae</taxon>
        <taxon>Streptophyta</taxon>
        <taxon>Embryophyta</taxon>
        <taxon>Tracheophyta</taxon>
        <taxon>Spermatophyta</taxon>
        <taxon>Magnoliopsida</taxon>
        <taxon>eudicotyledons</taxon>
        <taxon>Gunneridae</taxon>
        <taxon>Pentapetalae</taxon>
        <taxon>asterids</taxon>
        <taxon>lamiids</taxon>
        <taxon>Lamiales</taxon>
        <taxon>Orobanchaceae</taxon>
        <taxon>Buchnereae</taxon>
        <taxon>Striga</taxon>
    </lineage>
</organism>
<dbReference type="Gene3D" id="3.30.530.20">
    <property type="match status" value="1"/>
</dbReference>
<gene>
    <name evidence="2" type="ORF">STAS_24303</name>
</gene>
<keyword evidence="2" id="KW-0675">Receptor</keyword>
<dbReference type="AlphaFoldDB" id="A0A5A7QQM7"/>
<evidence type="ECO:0000313" key="2">
    <source>
        <dbReference type="EMBL" id="GER47208.1"/>
    </source>
</evidence>
<keyword evidence="3" id="KW-1185">Reference proteome</keyword>
<name>A0A5A7QQM7_STRAF</name>
<protein>
    <submittedName>
        <fullName evidence="2">Abscisic acid receptor PYR1</fullName>
    </submittedName>
</protein>
<dbReference type="EMBL" id="BKCP01007760">
    <property type="protein sequence ID" value="GER47208.1"/>
    <property type="molecule type" value="Genomic_DNA"/>
</dbReference>
<dbReference type="InterPro" id="IPR023393">
    <property type="entry name" value="START-like_dom_sf"/>
</dbReference>
<feature type="region of interest" description="Disordered" evidence="1">
    <location>
        <begin position="113"/>
        <end position="132"/>
    </location>
</feature>
<reference evidence="3" key="1">
    <citation type="journal article" date="2019" name="Curr. Biol.">
        <title>Genome Sequence of Striga asiatica Provides Insight into the Evolution of Plant Parasitism.</title>
        <authorList>
            <person name="Yoshida S."/>
            <person name="Kim S."/>
            <person name="Wafula E.K."/>
            <person name="Tanskanen J."/>
            <person name="Kim Y.M."/>
            <person name="Honaas L."/>
            <person name="Yang Z."/>
            <person name="Spallek T."/>
            <person name="Conn C.E."/>
            <person name="Ichihashi Y."/>
            <person name="Cheong K."/>
            <person name="Cui S."/>
            <person name="Der J.P."/>
            <person name="Gundlach H."/>
            <person name="Jiao Y."/>
            <person name="Hori C."/>
            <person name="Ishida J.K."/>
            <person name="Kasahara H."/>
            <person name="Kiba T."/>
            <person name="Kim M.S."/>
            <person name="Koo N."/>
            <person name="Laohavisit A."/>
            <person name="Lee Y.H."/>
            <person name="Lumba S."/>
            <person name="McCourt P."/>
            <person name="Mortimer J.C."/>
            <person name="Mutuku J.M."/>
            <person name="Nomura T."/>
            <person name="Sasaki-Sekimoto Y."/>
            <person name="Seto Y."/>
            <person name="Wang Y."/>
            <person name="Wakatake T."/>
            <person name="Sakakibara H."/>
            <person name="Demura T."/>
            <person name="Yamaguchi S."/>
            <person name="Yoneyama K."/>
            <person name="Manabe R.I."/>
            <person name="Nelson D.C."/>
            <person name="Schulman A.H."/>
            <person name="Timko M.P."/>
            <person name="dePamphilis C.W."/>
            <person name="Choi D."/>
            <person name="Shirasu K."/>
        </authorList>
    </citation>
    <scope>NUCLEOTIDE SEQUENCE [LARGE SCALE GENOMIC DNA]</scope>
    <source>
        <strain evidence="3">cv. UVA1</strain>
    </source>
</reference>
<evidence type="ECO:0000256" key="1">
    <source>
        <dbReference type="SAM" id="MobiDB-lite"/>
    </source>
</evidence>
<sequence>MTSSFIYKERMKALYHTNPMVPNRCSLMLTRSIDARLPVVWSLMRDFPKPTSVSCGDATYRMAQVGPSTELLERLDDDRPVIVVPRSSKSTTMISKAREPPLTLHATVSLKRIPPTGPSLAGSPVADPRTRSPRYRLSRTARFSVVSVGDLVGNSGGARGFVCFGGPLGFFLDEEDGGVNAVGWDFLLPRRRGLRESRRMRIWGFVICGGIRVSGRRI</sequence>
<evidence type="ECO:0000313" key="3">
    <source>
        <dbReference type="Proteomes" id="UP000325081"/>
    </source>
</evidence>